<keyword evidence="1" id="KW-1005">Bacterial flagellum biogenesis</keyword>
<name>A0A081LEN2_9BACI</name>
<dbReference type="RefSeq" id="WP_034318596.1">
    <property type="nucleotide sequence ID" value="NZ_JBCMYH010000018.1"/>
</dbReference>
<dbReference type="Proteomes" id="UP000028091">
    <property type="component" value="Unassembled WGS sequence"/>
</dbReference>
<dbReference type="InterPro" id="IPR036679">
    <property type="entry name" value="FlgN-like_sf"/>
</dbReference>
<evidence type="ECO:0008006" key="5">
    <source>
        <dbReference type="Google" id="ProtNLM"/>
    </source>
</evidence>
<gene>
    <name evidence="3" type="ORF">BA70_11315</name>
</gene>
<dbReference type="SUPFAM" id="SSF140566">
    <property type="entry name" value="FlgN-like"/>
    <property type="match status" value="1"/>
</dbReference>
<comment type="caution">
    <text evidence="3">The sequence shown here is derived from an EMBL/GenBank/DDBJ whole genome shotgun (WGS) entry which is preliminary data.</text>
</comment>
<evidence type="ECO:0000313" key="4">
    <source>
        <dbReference type="Proteomes" id="UP000028091"/>
    </source>
</evidence>
<dbReference type="EMBL" id="JOTP01000003">
    <property type="protein sequence ID" value="KEP27708.1"/>
    <property type="molecule type" value="Genomic_DNA"/>
</dbReference>
<dbReference type="Gene3D" id="1.20.58.300">
    <property type="entry name" value="FlgN-like"/>
    <property type="match status" value="1"/>
</dbReference>
<evidence type="ECO:0000256" key="1">
    <source>
        <dbReference type="ARBA" id="ARBA00022795"/>
    </source>
</evidence>
<evidence type="ECO:0000313" key="3">
    <source>
        <dbReference type="EMBL" id="KEP27708.1"/>
    </source>
</evidence>
<feature type="region of interest" description="Disordered" evidence="2">
    <location>
        <begin position="139"/>
        <end position="160"/>
    </location>
</feature>
<dbReference type="Pfam" id="PF05130">
    <property type="entry name" value="FlgN"/>
    <property type="match status" value="1"/>
</dbReference>
<accession>A0A081LEN2</accession>
<organism evidence="3 4">
    <name type="scientific">Bacillus zhangzhouensis</name>
    <dbReference type="NCBI Taxonomy" id="1178540"/>
    <lineage>
        <taxon>Bacteria</taxon>
        <taxon>Bacillati</taxon>
        <taxon>Bacillota</taxon>
        <taxon>Bacilli</taxon>
        <taxon>Bacillales</taxon>
        <taxon>Bacillaceae</taxon>
        <taxon>Bacillus</taxon>
    </lineage>
</organism>
<dbReference type="eggNOG" id="COG3418">
    <property type="taxonomic scope" value="Bacteria"/>
</dbReference>
<dbReference type="OrthoDB" id="2381500at2"/>
<proteinExistence type="predicted"/>
<dbReference type="InterPro" id="IPR007809">
    <property type="entry name" value="FlgN-like"/>
</dbReference>
<dbReference type="AlphaFoldDB" id="A0A081LEN2"/>
<protein>
    <recommendedName>
        <fullName evidence="5">Flagellar protein</fullName>
    </recommendedName>
</protein>
<dbReference type="GO" id="GO:0044780">
    <property type="term" value="P:bacterial-type flagellum assembly"/>
    <property type="evidence" value="ECO:0007669"/>
    <property type="project" value="InterPro"/>
</dbReference>
<evidence type="ECO:0000256" key="2">
    <source>
        <dbReference type="SAM" id="MobiDB-lite"/>
    </source>
</evidence>
<reference evidence="3 4" key="1">
    <citation type="submission" date="2012-09" db="EMBL/GenBank/DDBJ databases">
        <title>Genome Sequence of Bacillus sp. DW5-4.</title>
        <authorList>
            <person name="Lai Q."/>
            <person name="Liu Y."/>
            <person name="Shao Z."/>
        </authorList>
    </citation>
    <scope>NUCLEOTIDE SEQUENCE [LARGE SCALE GENOMIC DNA]</scope>
    <source>
        <strain evidence="3 4">DW5-4</strain>
    </source>
</reference>
<keyword evidence="4" id="KW-1185">Reference proteome</keyword>
<sequence>MSVKIIIEELHRLYGLHEQLLKLSKDKTEMLKSNEIDALSEVLNLEQKYIQAISQLEEKRIEATVQFLQSDQPPTITACIEKAEGTDQEELISLYEKLNNIMVELKDVNELNKQLIQQSLQFISLTFDLVNPNKEHMNYGQNGLESSKPKQHRALFDSKA</sequence>